<reference evidence="8" key="1">
    <citation type="submission" date="2023-07" db="EMBL/GenBank/DDBJ databases">
        <title>Genomic Encyclopedia of Type Strains, Phase IV (KMG-IV): sequencing the most valuable type-strain genomes for metagenomic binning, comparative biology and taxonomic classification.</title>
        <authorList>
            <person name="Goeker M."/>
        </authorList>
    </citation>
    <scope>NUCLEOTIDE SEQUENCE</scope>
    <source>
        <strain evidence="8">DSM 24202</strain>
    </source>
</reference>
<proteinExistence type="inferred from homology"/>
<dbReference type="InterPro" id="IPR046357">
    <property type="entry name" value="PPIase_dom_sf"/>
</dbReference>
<dbReference type="Gene3D" id="1.10.287.460">
    <property type="entry name" value="Peptidyl-prolyl cis-trans isomerase, FKBP-type, N-terminal domain"/>
    <property type="match status" value="1"/>
</dbReference>
<keyword evidence="4 5" id="KW-0413">Isomerase</keyword>
<evidence type="ECO:0000313" key="9">
    <source>
        <dbReference type="Proteomes" id="UP001238163"/>
    </source>
</evidence>
<dbReference type="Proteomes" id="UP001238163">
    <property type="component" value="Unassembled WGS sequence"/>
</dbReference>
<keyword evidence="9" id="KW-1185">Reference proteome</keyword>
<name>A0AAE3VH16_9BACT</name>
<dbReference type="Pfam" id="PF00254">
    <property type="entry name" value="FKBP_C"/>
    <property type="match status" value="1"/>
</dbReference>
<dbReference type="AlphaFoldDB" id="A0AAE3VH16"/>
<dbReference type="GO" id="GO:0006457">
    <property type="term" value="P:protein folding"/>
    <property type="evidence" value="ECO:0007669"/>
    <property type="project" value="InterPro"/>
</dbReference>
<dbReference type="RefSeq" id="WP_307261647.1">
    <property type="nucleotide sequence ID" value="NZ_JAUSVL010000001.1"/>
</dbReference>
<evidence type="ECO:0000256" key="1">
    <source>
        <dbReference type="ARBA" id="ARBA00000971"/>
    </source>
</evidence>
<dbReference type="FunFam" id="3.10.50.40:FF:000006">
    <property type="entry name" value="Peptidyl-prolyl cis-trans isomerase"/>
    <property type="match status" value="1"/>
</dbReference>
<dbReference type="GO" id="GO:0003755">
    <property type="term" value="F:peptidyl-prolyl cis-trans isomerase activity"/>
    <property type="evidence" value="ECO:0007669"/>
    <property type="project" value="UniProtKB-UniRule"/>
</dbReference>
<evidence type="ECO:0000256" key="6">
    <source>
        <dbReference type="RuleBase" id="RU003915"/>
    </source>
</evidence>
<evidence type="ECO:0000256" key="3">
    <source>
        <dbReference type="ARBA" id="ARBA00023110"/>
    </source>
</evidence>
<protein>
    <recommendedName>
        <fullName evidence="6">Peptidyl-prolyl cis-trans isomerase</fullName>
        <ecNumber evidence="6">5.2.1.8</ecNumber>
    </recommendedName>
</protein>
<dbReference type="Gene3D" id="3.10.50.40">
    <property type="match status" value="1"/>
</dbReference>
<accession>A0AAE3VH16</accession>
<comment type="caution">
    <text evidence="8">The sequence shown here is derived from an EMBL/GenBank/DDBJ whole genome shotgun (WGS) entry which is preliminary data.</text>
</comment>
<dbReference type="SUPFAM" id="SSF54534">
    <property type="entry name" value="FKBP-like"/>
    <property type="match status" value="1"/>
</dbReference>
<comment type="catalytic activity">
    <reaction evidence="1 5 6">
        <text>[protein]-peptidylproline (omega=180) = [protein]-peptidylproline (omega=0)</text>
        <dbReference type="Rhea" id="RHEA:16237"/>
        <dbReference type="Rhea" id="RHEA-COMP:10747"/>
        <dbReference type="Rhea" id="RHEA-COMP:10748"/>
        <dbReference type="ChEBI" id="CHEBI:83833"/>
        <dbReference type="ChEBI" id="CHEBI:83834"/>
        <dbReference type="EC" id="5.2.1.8"/>
    </reaction>
</comment>
<evidence type="ECO:0000256" key="5">
    <source>
        <dbReference type="PROSITE-ProRule" id="PRU00277"/>
    </source>
</evidence>
<dbReference type="Pfam" id="PF01346">
    <property type="entry name" value="FKBP_N"/>
    <property type="match status" value="1"/>
</dbReference>
<feature type="domain" description="PPIase FKBP-type" evidence="7">
    <location>
        <begin position="122"/>
        <end position="208"/>
    </location>
</feature>
<gene>
    <name evidence="8" type="ORF">J3R75_002342</name>
</gene>
<comment type="similarity">
    <text evidence="2 6">Belongs to the FKBP-type PPIase family.</text>
</comment>
<dbReference type="InterPro" id="IPR001179">
    <property type="entry name" value="PPIase_FKBP_dom"/>
</dbReference>
<dbReference type="PANTHER" id="PTHR43811">
    <property type="entry name" value="FKBP-TYPE PEPTIDYL-PROLYL CIS-TRANS ISOMERASE FKPA"/>
    <property type="match status" value="1"/>
</dbReference>
<sequence length="208" mass="21933">MSTELTTSVQKTSYCLGLDVGMSMKRLPIELDTDALLAGMLDMLKDTPPKVSREEFSQLMEELQKTLKSKQESAAKDAGAGNVAAGAAYMAENAKKDGVTVTASGLQVEIIEAGAGAQPQATDTVRVHYSGKLLNGQEFDSSYSRGEPAEFPLNQVIAGWTEGLQLLKVGGKARLTIPPELAYGAQGAGNVIGPNSTLVFEVELLAVV</sequence>
<dbReference type="EMBL" id="JAUSVL010000001">
    <property type="protein sequence ID" value="MDQ0290235.1"/>
    <property type="molecule type" value="Genomic_DNA"/>
</dbReference>
<evidence type="ECO:0000256" key="2">
    <source>
        <dbReference type="ARBA" id="ARBA00006577"/>
    </source>
</evidence>
<dbReference type="InterPro" id="IPR000774">
    <property type="entry name" value="PPIase_FKBP_N"/>
</dbReference>
<dbReference type="PROSITE" id="PS50059">
    <property type="entry name" value="FKBP_PPIASE"/>
    <property type="match status" value="1"/>
</dbReference>
<dbReference type="EC" id="5.2.1.8" evidence="6"/>
<dbReference type="PANTHER" id="PTHR43811:SF19">
    <property type="entry name" value="39 KDA FK506-BINDING NUCLEAR PROTEIN"/>
    <property type="match status" value="1"/>
</dbReference>
<evidence type="ECO:0000256" key="4">
    <source>
        <dbReference type="ARBA" id="ARBA00023235"/>
    </source>
</evidence>
<organism evidence="8 9">
    <name type="scientific">Oligosphaera ethanolica</name>
    <dbReference type="NCBI Taxonomy" id="760260"/>
    <lineage>
        <taxon>Bacteria</taxon>
        <taxon>Pseudomonadati</taxon>
        <taxon>Lentisphaerota</taxon>
        <taxon>Oligosphaeria</taxon>
        <taxon>Oligosphaerales</taxon>
        <taxon>Oligosphaeraceae</taxon>
        <taxon>Oligosphaera</taxon>
    </lineage>
</organism>
<evidence type="ECO:0000259" key="7">
    <source>
        <dbReference type="PROSITE" id="PS50059"/>
    </source>
</evidence>
<evidence type="ECO:0000313" key="8">
    <source>
        <dbReference type="EMBL" id="MDQ0290235.1"/>
    </source>
</evidence>
<keyword evidence="3 5" id="KW-0697">Rotamase</keyword>
<dbReference type="InterPro" id="IPR036944">
    <property type="entry name" value="PPIase_FKBP_N_sf"/>
</dbReference>